<dbReference type="EMBL" id="JAAMPU010000099">
    <property type="protein sequence ID" value="NMH27216.1"/>
    <property type="molecule type" value="Genomic_DNA"/>
</dbReference>
<evidence type="ECO:0000256" key="2">
    <source>
        <dbReference type="SAM" id="SignalP"/>
    </source>
</evidence>
<evidence type="ECO:0000313" key="4">
    <source>
        <dbReference type="Proteomes" id="UP000712080"/>
    </source>
</evidence>
<name>A0A972FYK7_9FLAO</name>
<keyword evidence="4" id="KW-1185">Reference proteome</keyword>
<dbReference type="AlphaFoldDB" id="A0A972FYK7"/>
<accession>A0A972FYK7</accession>
<keyword evidence="1 2" id="KW-0732">Signal</keyword>
<organism evidence="3 4">
    <name type="scientific">Flavobacterium silvaticum</name>
    <dbReference type="NCBI Taxonomy" id="1852020"/>
    <lineage>
        <taxon>Bacteria</taxon>
        <taxon>Pseudomonadati</taxon>
        <taxon>Bacteroidota</taxon>
        <taxon>Flavobacteriia</taxon>
        <taxon>Flavobacteriales</taxon>
        <taxon>Flavobacteriaceae</taxon>
        <taxon>Flavobacterium</taxon>
    </lineage>
</organism>
<dbReference type="RefSeq" id="WP_169526222.1">
    <property type="nucleotide sequence ID" value="NZ_JAAMPU010000099.1"/>
</dbReference>
<dbReference type="InterPro" id="IPR028994">
    <property type="entry name" value="Integrin_alpha_N"/>
</dbReference>
<dbReference type="Pfam" id="PF13517">
    <property type="entry name" value="FG-GAP_3"/>
    <property type="match status" value="1"/>
</dbReference>
<sequence>MKKKLCLLLIAAPFFGSAYAQNFGSRTVLSAANDNGYVHVFYDIDNDGDTDIIVAATYADEVFWYKNLGNNTFSTRILINTSLDTPSDVGLLDVDEDGKKRPDHYTEYERIRFTLLDQEPG</sequence>
<protein>
    <submittedName>
        <fullName evidence="3">VCBS repeat-containing protein</fullName>
    </submittedName>
</protein>
<feature type="chain" id="PRO_5037033392" evidence="2">
    <location>
        <begin position="21"/>
        <end position="121"/>
    </location>
</feature>
<evidence type="ECO:0000313" key="3">
    <source>
        <dbReference type="EMBL" id="NMH27216.1"/>
    </source>
</evidence>
<dbReference type="InterPro" id="IPR013517">
    <property type="entry name" value="FG-GAP"/>
</dbReference>
<dbReference type="PANTHER" id="PTHR44103">
    <property type="entry name" value="PROPROTEIN CONVERTASE P"/>
    <property type="match status" value="1"/>
</dbReference>
<feature type="signal peptide" evidence="2">
    <location>
        <begin position="1"/>
        <end position="20"/>
    </location>
</feature>
<gene>
    <name evidence="3" type="ORF">G6047_04160</name>
</gene>
<proteinExistence type="predicted"/>
<evidence type="ECO:0000256" key="1">
    <source>
        <dbReference type="ARBA" id="ARBA00022729"/>
    </source>
</evidence>
<dbReference type="SUPFAM" id="SSF69318">
    <property type="entry name" value="Integrin alpha N-terminal domain"/>
    <property type="match status" value="1"/>
</dbReference>
<comment type="caution">
    <text evidence="3">The sequence shown here is derived from an EMBL/GenBank/DDBJ whole genome shotgun (WGS) entry which is preliminary data.</text>
</comment>
<dbReference type="Proteomes" id="UP000712080">
    <property type="component" value="Unassembled WGS sequence"/>
</dbReference>
<dbReference type="PANTHER" id="PTHR44103:SF1">
    <property type="entry name" value="PROPROTEIN CONVERTASE P"/>
    <property type="match status" value="1"/>
</dbReference>
<reference evidence="3" key="1">
    <citation type="submission" date="2020-02" db="EMBL/GenBank/DDBJ databases">
        <title>Flavobacterium sp. genome.</title>
        <authorList>
            <person name="Jung H.S."/>
            <person name="Baek J.H."/>
            <person name="Jeon C.O."/>
        </authorList>
    </citation>
    <scope>NUCLEOTIDE SEQUENCE</scope>
    <source>
        <strain evidence="3">SE-s28</strain>
    </source>
</reference>